<accession>A0AAU9XBV6</accession>
<feature type="transmembrane region" description="Helical" evidence="1">
    <location>
        <begin position="366"/>
        <end position="389"/>
    </location>
</feature>
<evidence type="ECO:0000313" key="3">
    <source>
        <dbReference type="Proteomes" id="UP001159428"/>
    </source>
</evidence>
<feature type="transmembrane region" description="Helical" evidence="1">
    <location>
        <begin position="612"/>
        <end position="634"/>
    </location>
</feature>
<organism evidence="2 3">
    <name type="scientific">Pocillopora meandrina</name>
    <dbReference type="NCBI Taxonomy" id="46732"/>
    <lineage>
        <taxon>Eukaryota</taxon>
        <taxon>Metazoa</taxon>
        <taxon>Cnidaria</taxon>
        <taxon>Anthozoa</taxon>
        <taxon>Hexacorallia</taxon>
        <taxon>Scleractinia</taxon>
        <taxon>Astrocoeniina</taxon>
        <taxon>Pocilloporidae</taxon>
        <taxon>Pocillopora</taxon>
    </lineage>
</organism>
<feature type="transmembrane region" description="Helical" evidence="1">
    <location>
        <begin position="263"/>
        <end position="286"/>
    </location>
</feature>
<protein>
    <recommendedName>
        <fullName evidence="4">Tyrosine-protein kinase ephrin type A/B receptor-like domain-containing protein</fullName>
    </recommendedName>
</protein>
<keyword evidence="1" id="KW-0472">Membrane</keyword>
<sequence>VVSCKTLKELPRGINEARVVCAPTESLFVIVYSRERRYQLDGLLASGFMCSKRSKRGYYRCLNCSLCSTGTYSSRDRAKTHCLKCPAGGFYQDEMGQIDCKNCSIGTYVPEINYPGKSATDCRACPYGTQSDKPAGYRACSCLPHFFRLDRFGPCSACEEHGMVCQSDTAILAPKYFWKFNSSEQMNHYKEFVLNIQIFNAEYNRDFSSYRALLPTPIKCPFTDSCNGGIESSCTEGYEGTLCATCSSNHFLRFNRCLECPSMLVTVISCVLVIVVFIFLFLLIFWGDSNAANGERGGTAADVVMSCVKIVVGFYQVASGIFSALLHVQWPVVLVSMEKYLKFVEGNILQFAPLSCIDPVFRLDPFMQFCLSISINISVVLLILIYLLLKRQYIKKLEISDRQKRDEILHLKKSCYRNIFLFLLLSYPITSKKIINVILPLPGVCEDVCFTKDGSDCISLLKADYSISCLSPANGVYWKLAAACAIYPLLFPLLLLIPLYKYREPRLDDEICFGLKVFFENYEEKFWFWEIIEMYRKLILISGILLFDSKSQYQIGCAVIVASVSGITYTMARPIKGKFEDRLQAFVLWTTFFNVCLGAITMCQNPTENESIFVNVIFVLLNSAVVLIAVVKGLRYLKSNWRRFSSCPVRFFWKMCGRCRDGHRNRRSDLSLI</sequence>
<evidence type="ECO:0008006" key="4">
    <source>
        <dbReference type="Google" id="ProtNLM"/>
    </source>
</evidence>
<dbReference type="Gene3D" id="2.10.50.10">
    <property type="entry name" value="Tumor Necrosis Factor Receptor, subunit A, domain 2"/>
    <property type="match status" value="1"/>
</dbReference>
<proteinExistence type="predicted"/>
<dbReference type="Proteomes" id="UP001159428">
    <property type="component" value="Unassembled WGS sequence"/>
</dbReference>
<dbReference type="InterPro" id="IPR009030">
    <property type="entry name" value="Growth_fac_rcpt_cys_sf"/>
</dbReference>
<keyword evidence="3" id="KW-1185">Reference proteome</keyword>
<feature type="transmembrane region" description="Helical" evidence="1">
    <location>
        <begin position="414"/>
        <end position="430"/>
    </location>
</feature>
<evidence type="ECO:0000313" key="2">
    <source>
        <dbReference type="EMBL" id="CAH3142905.1"/>
    </source>
</evidence>
<dbReference type="PANTHER" id="PTHR11319">
    <property type="entry name" value="G PROTEIN-COUPLED RECEPTOR-RELATED"/>
    <property type="match status" value="1"/>
</dbReference>
<feature type="transmembrane region" description="Helical" evidence="1">
    <location>
        <begin position="583"/>
        <end position="600"/>
    </location>
</feature>
<dbReference type="AlphaFoldDB" id="A0AAU9XBV6"/>
<name>A0AAU9XBV6_9CNID</name>
<feature type="transmembrane region" description="Helical" evidence="1">
    <location>
        <begin position="476"/>
        <end position="497"/>
    </location>
</feature>
<keyword evidence="1" id="KW-0812">Transmembrane</keyword>
<dbReference type="EMBL" id="CALNXJ010000037">
    <property type="protein sequence ID" value="CAH3142905.1"/>
    <property type="molecule type" value="Genomic_DNA"/>
</dbReference>
<comment type="caution">
    <text evidence="2">The sequence shown here is derived from an EMBL/GenBank/DDBJ whole genome shotgun (WGS) entry which is preliminary data.</text>
</comment>
<dbReference type="PANTHER" id="PTHR11319:SF35">
    <property type="entry name" value="OUTER MEMBRANE PROTEIN PMPC-RELATED"/>
    <property type="match status" value="1"/>
</dbReference>
<keyword evidence="1" id="KW-1133">Transmembrane helix</keyword>
<reference evidence="2 3" key="1">
    <citation type="submission" date="2022-05" db="EMBL/GenBank/DDBJ databases">
        <authorList>
            <consortium name="Genoscope - CEA"/>
            <person name="William W."/>
        </authorList>
    </citation>
    <scope>NUCLEOTIDE SEQUENCE [LARGE SCALE GENOMIC DNA]</scope>
</reference>
<dbReference type="SUPFAM" id="SSF57184">
    <property type="entry name" value="Growth factor receptor domain"/>
    <property type="match status" value="1"/>
</dbReference>
<dbReference type="SMART" id="SM01411">
    <property type="entry name" value="Ephrin_rec_like"/>
    <property type="match status" value="2"/>
</dbReference>
<gene>
    <name evidence="2" type="ORF">PMEA_00020331</name>
</gene>
<evidence type="ECO:0000256" key="1">
    <source>
        <dbReference type="SAM" id="Phobius"/>
    </source>
</evidence>
<feature type="non-terminal residue" evidence="2">
    <location>
        <position position="673"/>
    </location>
</feature>
<feature type="non-terminal residue" evidence="2">
    <location>
        <position position="1"/>
    </location>
</feature>
<feature type="transmembrane region" description="Helical" evidence="1">
    <location>
        <begin position="307"/>
        <end position="330"/>
    </location>
</feature>